<reference evidence="1" key="1">
    <citation type="submission" date="2018-05" db="EMBL/GenBank/DDBJ databases">
        <title>Draft genome of Mucuna pruriens seed.</title>
        <authorList>
            <person name="Nnadi N.E."/>
            <person name="Vos R."/>
            <person name="Hasami M.H."/>
            <person name="Devisetty U.K."/>
            <person name="Aguiy J.C."/>
        </authorList>
    </citation>
    <scope>NUCLEOTIDE SEQUENCE [LARGE SCALE GENOMIC DNA]</scope>
    <source>
        <strain evidence="1">JCA_2017</strain>
    </source>
</reference>
<proteinExistence type="predicted"/>
<evidence type="ECO:0000313" key="2">
    <source>
        <dbReference type="Proteomes" id="UP000257109"/>
    </source>
</evidence>
<accession>A0A371HG07</accession>
<evidence type="ECO:0000313" key="1">
    <source>
        <dbReference type="EMBL" id="RDY01654.1"/>
    </source>
</evidence>
<keyword evidence="2" id="KW-1185">Reference proteome</keyword>
<gene>
    <name evidence="1" type="ORF">CR513_14999</name>
</gene>
<dbReference type="Proteomes" id="UP000257109">
    <property type="component" value="Unassembled WGS sequence"/>
</dbReference>
<dbReference type="EMBL" id="QJKJ01002713">
    <property type="protein sequence ID" value="RDY01654.1"/>
    <property type="molecule type" value="Genomic_DNA"/>
</dbReference>
<protein>
    <submittedName>
        <fullName evidence="1">Uncharacterized protein</fullName>
    </submittedName>
</protein>
<organism evidence="1 2">
    <name type="scientific">Mucuna pruriens</name>
    <name type="common">Velvet bean</name>
    <name type="synonym">Dolichos pruriens</name>
    <dbReference type="NCBI Taxonomy" id="157652"/>
    <lineage>
        <taxon>Eukaryota</taxon>
        <taxon>Viridiplantae</taxon>
        <taxon>Streptophyta</taxon>
        <taxon>Embryophyta</taxon>
        <taxon>Tracheophyta</taxon>
        <taxon>Spermatophyta</taxon>
        <taxon>Magnoliopsida</taxon>
        <taxon>eudicotyledons</taxon>
        <taxon>Gunneridae</taxon>
        <taxon>Pentapetalae</taxon>
        <taxon>rosids</taxon>
        <taxon>fabids</taxon>
        <taxon>Fabales</taxon>
        <taxon>Fabaceae</taxon>
        <taxon>Papilionoideae</taxon>
        <taxon>50 kb inversion clade</taxon>
        <taxon>NPAAA clade</taxon>
        <taxon>indigoferoid/millettioid clade</taxon>
        <taxon>Phaseoleae</taxon>
        <taxon>Mucuna</taxon>
    </lineage>
</organism>
<comment type="caution">
    <text evidence="1">The sequence shown here is derived from an EMBL/GenBank/DDBJ whole genome shotgun (WGS) entry which is preliminary data.</text>
</comment>
<feature type="non-terminal residue" evidence="1">
    <location>
        <position position="1"/>
    </location>
</feature>
<dbReference type="AlphaFoldDB" id="A0A371HG07"/>
<name>A0A371HG07_MUCPR</name>
<sequence>FMNYYSQIVVVWNKDFGTLDFIKGFVSFEVVIHLEAKIGCGILLGCGIGFVNRETSMSENTMLIVHHVTLSEGSEQKLVFLEKFNISNNVTIRACLMQGLPIGSPTKLVGRKNNSLKLDSISNLSCILHKFEYFNYVMKR</sequence>